<evidence type="ECO:0000313" key="5">
    <source>
        <dbReference type="Proteomes" id="UP000054845"/>
    </source>
</evidence>
<dbReference type="GO" id="GO:0000149">
    <property type="term" value="F:SNARE binding"/>
    <property type="evidence" value="ECO:0007669"/>
    <property type="project" value="TreeGrafter"/>
</dbReference>
<feature type="compositionally biased region" description="Basic and acidic residues" evidence="2">
    <location>
        <begin position="260"/>
        <end position="274"/>
    </location>
</feature>
<dbReference type="GO" id="GO:0097422">
    <property type="term" value="C:tubular endosome"/>
    <property type="evidence" value="ECO:0007669"/>
    <property type="project" value="TreeGrafter"/>
</dbReference>
<dbReference type="InterPro" id="IPR003123">
    <property type="entry name" value="VPS9"/>
</dbReference>
<feature type="compositionally biased region" description="Basic and acidic residues" evidence="2">
    <location>
        <begin position="1027"/>
        <end position="1037"/>
    </location>
</feature>
<dbReference type="PANTHER" id="PTHR24170">
    <property type="entry name" value="ANKYRIN REPEAT DOMAIN-CONTAINING PROTEIN 27"/>
    <property type="match status" value="1"/>
</dbReference>
<dbReference type="Gene3D" id="1.20.1050.80">
    <property type="entry name" value="VPS9 domain"/>
    <property type="match status" value="1"/>
</dbReference>
<dbReference type="InterPro" id="IPR037191">
    <property type="entry name" value="VPS9_dom_sf"/>
</dbReference>
<feature type="compositionally biased region" description="Low complexity" evidence="2">
    <location>
        <begin position="961"/>
        <end position="970"/>
    </location>
</feature>
<dbReference type="STRING" id="401625.A0A0P1BNB2"/>
<keyword evidence="5" id="KW-1185">Reference proteome</keyword>
<reference evidence="4 5" key="1">
    <citation type="submission" date="2014-09" db="EMBL/GenBank/DDBJ databases">
        <authorList>
            <person name="Magalhaes I.L.F."/>
            <person name="Oliveira U."/>
            <person name="Santos F.R."/>
            <person name="Vidigal T.H.D.A."/>
            <person name="Brescovit A.D."/>
            <person name="Santos A.J."/>
        </authorList>
    </citation>
    <scope>NUCLEOTIDE SEQUENCE [LARGE SCALE GENOMIC DNA]</scope>
</reference>
<dbReference type="OrthoDB" id="411646at2759"/>
<dbReference type="GO" id="GO:0005886">
    <property type="term" value="C:plasma membrane"/>
    <property type="evidence" value="ECO:0007669"/>
    <property type="project" value="TreeGrafter"/>
</dbReference>
<dbReference type="Proteomes" id="UP000054845">
    <property type="component" value="Unassembled WGS sequence"/>
</dbReference>
<feature type="region of interest" description="Disordered" evidence="2">
    <location>
        <begin position="1186"/>
        <end position="1248"/>
    </location>
</feature>
<feature type="compositionally biased region" description="Polar residues" evidence="2">
    <location>
        <begin position="1200"/>
        <end position="1238"/>
    </location>
</feature>
<feature type="region of interest" description="Disordered" evidence="2">
    <location>
        <begin position="789"/>
        <end position="826"/>
    </location>
</feature>
<evidence type="ECO:0000259" key="3">
    <source>
        <dbReference type="PROSITE" id="PS51205"/>
    </source>
</evidence>
<feature type="compositionally biased region" description="Polar residues" evidence="2">
    <location>
        <begin position="1001"/>
        <end position="1010"/>
    </location>
</feature>
<comment type="similarity">
    <text evidence="1">Belongs to the UPF0507 family.</text>
</comment>
<dbReference type="GO" id="GO:0005770">
    <property type="term" value="C:late endosome"/>
    <property type="evidence" value="ECO:0007669"/>
    <property type="project" value="TreeGrafter"/>
</dbReference>
<dbReference type="EMBL" id="CCYA01000270">
    <property type="protein sequence ID" value="CEH18358.1"/>
    <property type="molecule type" value="Genomic_DNA"/>
</dbReference>
<feature type="region of interest" description="Disordered" evidence="2">
    <location>
        <begin position="1390"/>
        <end position="1450"/>
    </location>
</feature>
<feature type="region of interest" description="Disordered" evidence="2">
    <location>
        <begin position="1001"/>
        <end position="1096"/>
    </location>
</feature>
<dbReference type="GO" id="GO:0030133">
    <property type="term" value="C:transport vesicle"/>
    <property type="evidence" value="ECO:0007669"/>
    <property type="project" value="TreeGrafter"/>
</dbReference>
<feature type="region of interest" description="Disordered" evidence="2">
    <location>
        <begin position="1319"/>
        <end position="1357"/>
    </location>
</feature>
<proteinExistence type="inferred from homology"/>
<dbReference type="GO" id="GO:0005769">
    <property type="term" value="C:early endosome"/>
    <property type="evidence" value="ECO:0007669"/>
    <property type="project" value="TreeGrafter"/>
</dbReference>
<name>A0A0P1BNB2_9BASI</name>
<feature type="compositionally biased region" description="Basic and acidic residues" evidence="2">
    <location>
        <begin position="21"/>
        <end position="34"/>
    </location>
</feature>
<feature type="compositionally biased region" description="Polar residues" evidence="2">
    <location>
        <begin position="1074"/>
        <end position="1084"/>
    </location>
</feature>
<dbReference type="InterPro" id="IPR051248">
    <property type="entry name" value="UPF0507/Ank_repeat_27"/>
</dbReference>
<dbReference type="Pfam" id="PF02204">
    <property type="entry name" value="VPS9"/>
    <property type="match status" value="1"/>
</dbReference>
<evidence type="ECO:0000256" key="2">
    <source>
        <dbReference type="SAM" id="MobiDB-lite"/>
    </source>
</evidence>
<organism evidence="4 5">
    <name type="scientific">Ceraceosorus bombacis</name>
    <dbReference type="NCBI Taxonomy" id="401625"/>
    <lineage>
        <taxon>Eukaryota</taxon>
        <taxon>Fungi</taxon>
        <taxon>Dikarya</taxon>
        <taxon>Basidiomycota</taxon>
        <taxon>Ustilaginomycotina</taxon>
        <taxon>Exobasidiomycetes</taxon>
        <taxon>Ceraceosorales</taxon>
        <taxon>Ceraceosoraceae</taxon>
        <taxon>Ceraceosorus</taxon>
    </lineage>
</organism>
<dbReference type="PANTHER" id="PTHR24170:SF1">
    <property type="entry name" value="DOMAIN PROTEIN, PUTATIVE (AFU_ORTHOLOGUE AFUA_1G09870)-RELATED"/>
    <property type="match status" value="1"/>
</dbReference>
<protein>
    <recommendedName>
        <fullName evidence="3">VPS9 domain-containing protein</fullName>
    </recommendedName>
</protein>
<feature type="compositionally biased region" description="Polar residues" evidence="2">
    <location>
        <begin position="245"/>
        <end position="255"/>
    </location>
</feature>
<feature type="region of interest" description="Disordered" evidence="2">
    <location>
        <begin position="245"/>
        <end position="286"/>
    </location>
</feature>
<dbReference type="SUPFAM" id="SSF109993">
    <property type="entry name" value="VPS9 domain"/>
    <property type="match status" value="1"/>
</dbReference>
<feature type="region of interest" description="Disordered" evidence="2">
    <location>
        <begin position="1"/>
        <end position="73"/>
    </location>
</feature>
<evidence type="ECO:0000313" key="4">
    <source>
        <dbReference type="EMBL" id="CEH18358.1"/>
    </source>
</evidence>
<feature type="compositionally biased region" description="Basic and acidic residues" evidence="2">
    <location>
        <begin position="1050"/>
        <end position="1069"/>
    </location>
</feature>
<feature type="domain" description="VPS9" evidence="3">
    <location>
        <begin position="621"/>
        <end position="788"/>
    </location>
</feature>
<feature type="region of interest" description="Disordered" evidence="2">
    <location>
        <begin position="1126"/>
        <end position="1151"/>
    </location>
</feature>
<sequence length="1450" mass="153986">MASALQRLFRKRAKARQQEAQSKEANARRSHALEDAFSSSPGGGLNRPSPADRSSSPASSLYSAPLTPHSTRTASTDFVHHKSHVPLSPALTVSSLASLRSPDSSSTQAMTAPFSGWLSGPSRPRAHSFDALSAFSGQSGLSKQPGFTHDEFGRMSLQESRADETMYSFTHASDNEEEDDFDVNPVYTALSETPVHQQDWRAARLVLLPPASLLREMSVPVDSEPAWTALHALKPSPVYRDQYVNVRSSDQTSQRTTHKRPAEDLDRRDAKDARSSAQEAPNVHFPTLSSARSEWDECQVTATLGEDRRVSVCLDWPDRPAIQCVARVVSEVSVYRTQAVSEGPDERRNDASSPGGPTSPHGFEVLSRTVQPSAAKPKGKQEKIRVRVLLLDGLIAPRSLDTCDVGGAAASPIVDETMQDASSSAPMSRAPSSAASIVFPSAEPQSPTDLSRAPSMGRSVSMRSASTLLQERIQAVLPEQPNLACDLLLLKSPPMDLPETLRNALSAAFTEIQRNADSFRSAYVLVRGFEQYDATRVRRGVVLPAVRLLDGPTASLGSALRHRLALACENVAFGILHSRLYPAVRATQRVEDEALDALLHTYAKSGKPAAVSLGVTVSSLRSRPARLDPAVRILESIGTANEEADRLMRLDASTLQSVAQGSSQREGDWSGCTQSSQRVRTPLDILATLVSILKAIGESVTTAARTSSHSSLGSMLDSHESRPLGADELLPIVATVIVRARPAALGSALLYARTFGIDNSTNAETSWALTTFEAVLEWLRADPLRLRGGPRGPQEVVPAPPTSLDGQEIGIPPSRRAGASDSEVPQIDDVARSRRTSLPSDVLLMARSNCAMMRSTSSFSERDTASRPTSPEDEATGNDSFKMPGRPASATFNQSLSRHHSRVKRPQSVLGVLGEDTAFAGCGARSSAEPDSHLAASDSAPIPSHPNLHIRPQIVTRRRPTASAASTSSGRAERASALERSAVIGASFSDMPVRVVGCEASLSSPTSSGMTRGGSEDLTTMANPGHVRPDGGRRKSMDSWSALSMFYRAPSEERSRPESATQHAKDQNRKASVRSLSPAASSVSEEGDVWKAPPSQSGAWLPTWSDFSTSGRKRASFSAGTLSATMQSTSPSASAVSTDGISPSGTFSTLPRSNSGSGFAALCGESPRSISSARFTDTATAATGPAVPTLQAWPHRPSSIKRTASSISAQTQVVPDQSTASICDSGSEASSLKSSRGSQGVRAFETSALERRRRLSRLMSPSLSASASPAMQPSLAVDFSASGDFTPARPFAEERMPVSNTHAPAPEFAAFRAALAASFGSRSPPSSSSSAQGETGDRHSRRRVSFSDSTTPGSSGRLHAAIASDASSSHSQRDSYFPQLRIHVPSPVQELADPISSATISSGAHPGESLSPPAAASRGSRQTEAVRQGADHTQLARHVLPAPKALSASR</sequence>
<accession>A0A0P1BNB2</accession>
<feature type="compositionally biased region" description="Low complexity" evidence="2">
    <location>
        <begin position="48"/>
        <end position="65"/>
    </location>
</feature>
<dbReference type="PROSITE" id="PS51205">
    <property type="entry name" value="VPS9"/>
    <property type="match status" value="1"/>
</dbReference>
<dbReference type="GO" id="GO:0005085">
    <property type="term" value="F:guanyl-nucleotide exchange factor activity"/>
    <property type="evidence" value="ECO:0007669"/>
    <property type="project" value="TreeGrafter"/>
</dbReference>
<feature type="region of interest" description="Disordered" evidence="2">
    <location>
        <begin position="854"/>
        <end position="904"/>
    </location>
</feature>
<feature type="compositionally biased region" description="Low complexity" evidence="2">
    <location>
        <begin position="1319"/>
        <end position="1330"/>
    </location>
</feature>
<dbReference type="GO" id="GO:0045022">
    <property type="term" value="P:early endosome to late endosome transport"/>
    <property type="evidence" value="ECO:0007669"/>
    <property type="project" value="TreeGrafter"/>
</dbReference>
<feature type="region of interest" description="Disordered" evidence="2">
    <location>
        <begin position="923"/>
        <end position="974"/>
    </location>
</feature>
<feature type="region of interest" description="Disordered" evidence="2">
    <location>
        <begin position="337"/>
        <end position="364"/>
    </location>
</feature>
<evidence type="ECO:0000256" key="1">
    <source>
        <dbReference type="ARBA" id="ARBA00007428"/>
    </source>
</evidence>